<dbReference type="InterPro" id="IPR039690">
    <property type="entry name" value="SNRNP25"/>
</dbReference>
<keyword evidence="2" id="KW-0813">Transport</keyword>
<dbReference type="InterPro" id="IPR034679">
    <property type="entry name" value="ATP_synth_b"/>
</dbReference>
<keyword evidence="7" id="KW-0406">Ion transport</keyword>
<dbReference type="InterPro" id="IPR040610">
    <property type="entry name" value="SNRNP25_ubiquitin"/>
</dbReference>
<dbReference type="InterPro" id="IPR029071">
    <property type="entry name" value="Ubiquitin-like_domsf"/>
</dbReference>
<evidence type="ECO:0000256" key="1">
    <source>
        <dbReference type="ARBA" id="ARBA00004167"/>
    </source>
</evidence>
<evidence type="ECO:0000313" key="14">
    <source>
        <dbReference type="Proteomes" id="UP001314170"/>
    </source>
</evidence>
<dbReference type="GO" id="GO:0015078">
    <property type="term" value="F:proton transmembrane transporter activity"/>
    <property type="evidence" value="ECO:0007669"/>
    <property type="project" value="InterPro"/>
</dbReference>
<reference evidence="13 14" key="1">
    <citation type="submission" date="2024-01" db="EMBL/GenBank/DDBJ databases">
        <authorList>
            <person name="Waweru B."/>
        </authorList>
    </citation>
    <scope>NUCLEOTIDE SEQUENCE [LARGE SCALE GENOMIC DNA]</scope>
</reference>
<evidence type="ECO:0000256" key="6">
    <source>
        <dbReference type="ARBA" id="ARBA00022989"/>
    </source>
</evidence>
<feature type="coiled-coil region" evidence="10">
    <location>
        <begin position="496"/>
        <end position="527"/>
    </location>
</feature>
<dbReference type="HAMAP" id="MF_01399">
    <property type="entry name" value="ATP_synth_bprime"/>
    <property type="match status" value="1"/>
</dbReference>
<evidence type="ECO:0000256" key="8">
    <source>
        <dbReference type="ARBA" id="ARBA00023136"/>
    </source>
</evidence>
<dbReference type="InterPro" id="IPR002146">
    <property type="entry name" value="ATP_synth_b/b'su_bac/chlpt"/>
</dbReference>
<sequence>MEDEKESSMIQLADFRIDIHDDVSYSPTTSLSSPSSSRHRHRRFASLPSLMTFDGRRSSFSNITNTLFHSYNKLPEEPLKLSVLKLDGTSFDIEAMKSATVGELRQAVEAVFSYMPQEGPGKISWPHVWGHFCLCYDGQKLLMETDYIKNYGIKDGDQLQFIRHVSGNYSLIKKRSVKQIAASESPKISLSPSNRYEEKQQNYKEDDCHDNDDDILTQDEARFCCFFRRWNKGTVRAGRINMGQGQEHTNRTCNAIRLLSTPSSCPLQTSSICVAKKEITPFQKSPLHFHTKSNNSTIISHHLTIQRAPQLESLNLQSSAMANMIMASSKPLITLSSSSLPTNTKPKLQIPQLSFPKLLKITKPQLLSLSTSTLKSLSLIAATSLTFTPPSLAEEIEKAALFDFNLTLPIIMFEFLFLMVALDKVWFTPLGKFMDERDAAIKEKLGSVKDTSEEVKQLEEQAAAVMRAARAEISAALNKMKKETQGEVEQKLAEGRKKIEVELQEALAKLESQKEETIKALDSQIAALSDDIVKKALPTEPINLRLRHGWTMKIGLTYRTFIESFNTLLLSWQYKVVFQRSGLELREIFDNEGIDDDEMELVILFSGVLILPLKPRFIRQYADYQW</sequence>
<dbReference type="CDD" id="cd17058">
    <property type="entry name" value="Ubl_SNRNP25"/>
    <property type="match status" value="1"/>
</dbReference>
<keyword evidence="5" id="KW-0375">Hydrogen ion transport</keyword>
<dbReference type="CDD" id="cd06503">
    <property type="entry name" value="ATP-synt_Fo_b"/>
    <property type="match status" value="1"/>
</dbReference>
<name>A0AAV1SP99_9ROSI</name>
<dbReference type="Gene3D" id="3.10.20.90">
    <property type="entry name" value="Phosphatidylinositol 3-kinase Catalytic Subunit, Chain A, domain 1"/>
    <property type="match status" value="1"/>
</dbReference>
<evidence type="ECO:0000256" key="7">
    <source>
        <dbReference type="ARBA" id="ARBA00023065"/>
    </source>
</evidence>
<comment type="function">
    <text evidence="9">F(1)F(0) ATP synthase produces ATP from ADP in the presence of a proton or sodium gradient. F-type ATPases consist of two structural domains, F(1) containing the extramembraneous catalytic core and F(0) containing the membrane proton channel, linked together by a central stalk and a peripheral stalk. During catalysis, ATP synthesis in the catalytic domain of F(1) is coupled via a rotary mechanism of the central stalk subunits to proton translocation.</text>
</comment>
<organism evidence="13 14">
    <name type="scientific">Dovyalis caffra</name>
    <dbReference type="NCBI Taxonomy" id="77055"/>
    <lineage>
        <taxon>Eukaryota</taxon>
        <taxon>Viridiplantae</taxon>
        <taxon>Streptophyta</taxon>
        <taxon>Embryophyta</taxon>
        <taxon>Tracheophyta</taxon>
        <taxon>Spermatophyta</taxon>
        <taxon>Magnoliopsida</taxon>
        <taxon>eudicotyledons</taxon>
        <taxon>Gunneridae</taxon>
        <taxon>Pentapetalae</taxon>
        <taxon>rosids</taxon>
        <taxon>fabids</taxon>
        <taxon>Malpighiales</taxon>
        <taxon>Salicaceae</taxon>
        <taxon>Flacourtieae</taxon>
        <taxon>Dovyalis</taxon>
    </lineage>
</organism>
<evidence type="ECO:0000259" key="12">
    <source>
        <dbReference type="Pfam" id="PF18036"/>
    </source>
</evidence>
<accession>A0AAV1SP99</accession>
<feature type="compositionally biased region" description="Basic and acidic residues" evidence="11">
    <location>
        <begin position="195"/>
        <end position="205"/>
    </location>
</feature>
<feature type="domain" description="SNRNP25 ubiquitin-like" evidence="12">
    <location>
        <begin position="79"/>
        <end position="165"/>
    </location>
</feature>
<dbReference type="PANTHER" id="PTHR14942:SF2">
    <property type="entry name" value="UBIQUITIN-LIKE SUPERFAMILY PROTEIN"/>
    <property type="match status" value="1"/>
</dbReference>
<dbReference type="HAMAP" id="MF_01398">
    <property type="entry name" value="ATP_synth_b_bprime"/>
    <property type="match status" value="1"/>
</dbReference>
<dbReference type="GO" id="GO:0015986">
    <property type="term" value="P:proton motive force-driven ATP synthesis"/>
    <property type="evidence" value="ECO:0007669"/>
    <property type="project" value="InterPro"/>
</dbReference>
<proteinExistence type="inferred from homology"/>
<protein>
    <recommendedName>
        <fullName evidence="12">SNRNP25 ubiquitin-like domain-containing protein</fullName>
    </recommendedName>
</protein>
<feature type="region of interest" description="Disordered" evidence="11">
    <location>
        <begin position="183"/>
        <end position="205"/>
    </location>
</feature>
<dbReference type="Pfam" id="PF00430">
    <property type="entry name" value="ATP-synt_B"/>
    <property type="match status" value="1"/>
</dbReference>
<keyword evidence="10" id="KW-0175">Coiled coil</keyword>
<comment type="subcellular location">
    <subcellularLocation>
        <location evidence="1">Membrane</location>
        <topology evidence="1">Single-pass membrane protein</topology>
    </subcellularLocation>
</comment>
<dbReference type="GO" id="GO:0000398">
    <property type="term" value="P:mRNA splicing, via spliceosome"/>
    <property type="evidence" value="ECO:0007669"/>
    <property type="project" value="InterPro"/>
</dbReference>
<dbReference type="PANTHER" id="PTHR14942">
    <property type="entry name" value="U11/U12 SMALL NUCLEAR RIBONUCLEOPROTEIN 25 KDA PROTEIN"/>
    <property type="match status" value="1"/>
</dbReference>
<feature type="coiled-coil region" evidence="10">
    <location>
        <begin position="441"/>
        <end position="468"/>
    </location>
</feature>
<evidence type="ECO:0000256" key="4">
    <source>
        <dbReference type="ARBA" id="ARBA00022692"/>
    </source>
</evidence>
<comment type="caution">
    <text evidence="13">The sequence shown here is derived from an EMBL/GenBank/DDBJ whole genome shotgun (WGS) entry which is preliminary data.</text>
</comment>
<evidence type="ECO:0000256" key="11">
    <source>
        <dbReference type="SAM" id="MobiDB-lite"/>
    </source>
</evidence>
<dbReference type="Pfam" id="PF18036">
    <property type="entry name" value="Ubiquitin_4"/>
    <property type="match status" value="1"/>
</dbReference>
<evidence type="ECO:0000256" key="9">
    <source>
        <dbReference type="ARBA" id="ARBA00025198"/>
    </source>
</evidence>
<dbReference type="EMBL" id="CAWUPB010001194">
    <property type="protein sequence ID" value="CAK7353728.1"/>
    <property type="molecule type" value="Genomic_DNA"/>
</dbReference>
<dbReference type="AlphaFoldDB" id="A0AAV1SP99"/>
<evidence type="ECO:0000256" key="3">
    <source>
        <dbReference type="ARBA" id="ARBA00022547"/>
    </source>
</evidence>
<gene>
    <name evidence="13" type="ORF">DCAF_LOCUS24878</name>
</gene>
<keyword evidence="3" id="KW-0138">CF(0)</keyword>
<keyword evidence="8" id="KW-0472">Membrane</keyword>
<keyword evidence="4" id="KW-0812">Transmembrane</keyword>
<evidence type="ECO:0000256" key="2">
    <source>
        <dbReference type="ARBA" id="ARBA00022448"/>
    </source>
</evidence>
<evidence type="ECO:0000256" key="10">
    <source>
        <dbReference type="SAM" id="Coils"/>
    </source>
</evidence>
<dbReference type="GO" id="GO:0045259">
    <property type="term" value="C:proton-transporting ATP synthase complex"/>
    <property type="evidence" value="ECO:0007669"/>
    <property type="project" value="UniProtKB-KW"/>
</dbReference>
<keyword evidence="14" id="KW-1185">Reference proteome</keyword>
<dbReference type="Proteomes" id="UP001314170">
    <property type="component" value="Unassembled WGS sequence"/>
</dbReference>
<evidence type="ECO:0000313" key="13">
    <source>
        <dbReference type="EMBL" id="CAK7353728.1"/>
    </source>
</evidence>
<dbReference type="SUPFAM" id="SSF54236">
    <property type="entry name" value="Ubiquitin-like"/>
    <property type="match status" value="1"/>
</dbReference>
<keyword evidence="6" id="KW-1133">Transmembrane helix</keyword>
<evidence type="ECO:0000256" key="5">
    <source>
        <dbReference type="ARBA" id="ARBA00022781"/>
    </source>
</evidence>